<feature type="compositionally biased region" description="Polar residues" evidence="1">
    <location>
        <begin position="21"/>
        <end position="35"/>
    </location>
</feature>
<feature type="region of interest" description="Disordered" evidence="1">
    <location>
        <begin position="185"/>
        <end position="204"/>
    </location>
</feature>
<dbReference type="Proteomes" id="UP000282613">
    <property type="component" value="Unassembled WGS sequence"/>
</dbReference>
<keyword evidence="3" id="KW-1185">Reference proteome</keyword>
<protein>
    <submittedName>
        <fullName evidence="4">SUN domain-containing protein</fullName>
    </submittedName>
</protein>
<dbReference type="WBParaSite" id="TASK_0001012701-mRNA-1">
    <property type="protein sequence ID" value="TASK_0001012701-mRNA-1"/>
    <property type="gene ID" value="TASK_0001012701"/>
</dbReference>
<name>A0A0R3WGY4_TAEAS</name>
<feature type="region of interest" description="Disordered" evidence="1">
    <location>
        <begin position="1"/>
        <end position="60"/>
    </location>
</feature>
<gene>
    <name evidence="2" type="ORF">TASK_LOCUS10128</name>
</gene>
<proteinExistence type="predicted"/>
<evidence type="ECO:0000313" key="3">
    <source>
        <dbReference type="Proteomes" id="UP000282613"/>
    </source>
</evidence>
<evidence type="ECO:0000313" key="2">
    <source>
        <dbReference type="EMBL" id="VDK48957.1"/>
    </source>
</evidence>
<organism evidence="4">
    <name type="scientific">Taenia asiatica</name>
    <name type="common">Asian tapeworm</name>
    <dbReference type="NCBI Taxonomy" id="60517"/>
    <lineage>
        <taxon>Eukaryota</taxon>
        <taxon>Metazoa</taxon>
        <taxon>Spiralia</taxon>
        <taxon>Lophotrochozoa</taxon>
        <taxon>Platyhelminthes</taxon>
        <taxon>Cestoda</taxon>
        <taxon>Eucestoda</taxon>
        <taxon>Cyclophyllidea</taxon>
        <taxon>Taeniidae</taxon>
        <taxon>Taenia</taxon>
    </lineage>
</organism>
<dbReference type="EMBL" id="UYRS01020476">
    <property type="protein sequence ID" value="VDK48957.1"/>
    <property type="molecule type" value="Genomic_DNA"/>
</dbReference>
<reference evidence="2 3" key="2">
    <citation type="submission" date="2018-11" db="EMBL/GenBank/DDBJ databases">
        <authorList>
            <consortium name="Pathogen Informatics"/>
        </authorList>
    </citation>
    <scope>NUCLEOTIDE SEQUENCE [LARGE SCALE GENOMIC DNA]</scope>
</reference>
<dbReference type="AlphaFoldDB" id="A0A0R3WGY4"/>
<accession>A0A0R3WGY4</accession>
<sequence length="204" mass="22891">MKRVRAPGAASRPQTARFYKESSNVADETTANSPGSDLAFHNAIHMQPPKNPDSGRGGPFFLWDRQTPTAIYHDTPLTPIRYRKRTALPTEQSEIYWRIYPPLLTPRTLDNTTSHATFYGQLQNDQTNEISCLLTSNSKYPHLARTSCVSKSVDRNHIFLKPKMGGEIVRLLDYSPAGDWTGFKAPSHPHNEIPRMPFAGVGGR</sequence>
<evidence type="ECO:0000313" key="4">
    <source>
        <dbReference type="WBParaSite" id="TASK_0001012701-mRNA-1"/>
    </source>
</evidence>
<evidence type="ECO:0000256" key="1">
    <source>
        <dbReference type="SAM" id="MobiDB-lite"/>
    </source>
</evidence>
<reference evidence="4" key="1">
    <citation type="submission" date="2017-02" db="UniProtKB">
        <authorList>
            <consortium name="WormBaseParasite"/>
        </authorList>
    </citation>
    <scope>IDENTIFICATION</scope>
</reference>